<dbReference type="SUPFAM" id="SSF46894">
    <property type="entry name" value="C-terminal effector domain of the bipartite response regulators"/>
    <property type="match status" value="1"/>
</dbReference>
<keyword evidence="6" id="KW-1185">Reference proteome</keyword>
<evidence type="ECO:0000313" key="5">
    <source>
        <dbReference type="EMBL" id="MCJ8210828.1"/>
    </source>
</evidence>
<evidence type="ECO:0000256" key="3">
    <source>
        <dbReference type="SAM" id="Phobius"/>
    </source>
</evidence>
<dbReference type="InterPro" id="IPR036388">
    <property type="entry name" value="WH-like_DNA-bd_sf"/>
</dbReference>
<feature type="DNA-binding region" description="OmpR/PhoB-type" evidence="2">
    <location>
        <begin position="3"/>
        <end position="101"/>
    </location>
</feature>
<dbReference type="GO" id="GO:0000160">
    <property type="term" value="P:phosphorelay signal transduction system"/>
    <property type="evidence" value="ECO:0007669"/>
    <property type="project" value="InterPro"/>
</dbReference>
<dbReference type="InterPro" id="IPR001867">
    <property type="entry name" value="OmpR/PhoB-type_DNA-bd"/>
</dbReference>
<evidence type="ECO:0000259" key="4">
    <source>
        <dbReference type="PROSITE" id="PS51755"/>
    </source>
</evidence>
<feature type="transmembrane region" description="Helical" evidence="3">
    <location>
        <begin position="116"/>
        <end position="139"/>
    </location>
</feature>
<gene>
    <name evidence="5" type="ORF">MUY27_14010</name>
</gene>
<dbReference type="PROSITE" id="PS51755">
    <property type="entry name" value="OMPR_PHOB"/>
    <property type="match status" value="1"/>
</dbReference>
<protein>
    <submittedName>
        <fullName evidence="5">Winged helix-turn-helix domain-containing protein</fullName>
    </submittedName>
</protein>
<proteinExistence type="predicted"/>
<keyword evidence="3" id="KW-0472">Membrane</keyword>
<evidence type="ECO:0000256" key="1">
    <source>
        <dbReference type="ARBA" id="ARBA00023125"/>
    </source>
</evidence>
<dbReference type="SMART" id="SM00862">
    <property type="entry name" value="Trans_reg_C"/>
    <property type="match status" value="1"/>
</dbReference>
<dbReference type="CDD" id="cd00383">
    <property type="entry name" value="trans_reg_C"/>
    <property type="match status" value="1"/>
</dbReference>
<dbReference type="Gene3D" id="1.10.10.10">
    <property type="entry name" value="Winged helix-like DNA-binding domain superfamily/Winged helix DNA-binding domain"/>
    <property type="match status" value="1"/>
</dbReference>
<organism evidence="5 6">
    <name type="scientific">Mucilaginibacter straminoryzae</name>
    <dbReference type="NCBI Taxonomy" id="2932774"/>
    <lineage>
        <taxon>Bacteria</taxon>
        <taxon>Pseudomonadati</taxon>
        <taxon>Bacteroidota</taxon>
        <taxon>Sphingobacteriia</taxon>
        <taxon>Sphingobacteriales</taxon>
        <taxon>Sphingobacteriaceae</taxon>
        <taxon>Mucilaginibacter</taxon>
    </lineage>
</organism>
<name>A0A9X2BDY2_9SPHI</name>
<keyword evidence="3" id="KW-0812">Transmembrane</keyword>
<feature type="domain" description="OmpR/PhoB-type" evidence="4">
    <location>
        <begin position="3"/>
        <end position="101"/>
    </location>
</feature>
<dbReference type="InterPro" id="IPR016032">
    <property type="entry name" value="Sig_transdc_resp-reg_C-effctor"/>
</dbReference>
<dbReference type="Pfam" id="PF00486">
    <property type="entry name" value="Trans_reg_C"/>
    <property type="match status" value="1"/>
</dbReference>
<dbReference type="AlphaFoldDB" id="A0A9X2BDY2"/>
<evidence type="ECO:0000256" key="2">
    <source>
        <dbReference type="PROSITE-ProRule" id="PRU01091"/>
    </source>
</evidence>
<reference evidence="5" key="1">
    <citation type="submission" date="2022-04" db="EMBL/GenBank/DDBJ databases">
        <title>Mucilaginibacter sp. RS28 isolated from freshwater.</title>
        <authorList>
            <person name="Ko S.-R."/>
        </authorList>
    </citation>
    <scope>NUCLEOTIDE SEQUENCE</scope>
    <source>
        <strain evidence="5">RS28</strain>
    </source>
</reference>
<sequence length="230" mass="25950">MEQRFILNERFLVDPATNLITDKHTGTNNRLETRLMQVLCILTANAGRTVLREELVEKVWQNYGGGDEGLTQAISALRKALQDTNKKIIQTVPKKGYLCSGTITEVSRHLPRRSSLNGAIIVKASATAAVLLLLIYFFANTHWKTPQGDNQAISKSLTASENIFDQAGAINSVTYHDNRNAYKWVSNGDAEPEFYINNLRVPIGQWEAHMPIINHLKHKLQGKLHRQKMF</sequence>
<evidence type="ECO:0000313" key="6">
    <source>
        <dbReference type="Proteomes" id="UP001139450"/>
    </source>
</evidence>
<dbReference type="GO" id="GO:0003677">
    <property type="term" value="F:DNA binding"/>
    <property type="evidence" value="ECO:0007669"/>
    <property type="project" value="UniProtKB-UniRule"/>
</dbReference>
<dbReference type="GO" id="GO:0006355">
    <property type="term" value="P:regulation of DNA-templated transcription"/>
    <property type="evidence" value="ECO:0007669"/>
    <property type="project" value="InterPro"/>
</dbReference>
<dbReference type="Proteomes" id="UP001139450">
    <property type="component" value="Unassembled WGS sequence"/>
</dbReference>
<accession>A0A9X2BDY2</accession>
<dbReference type="RefSeq" id="WP_245130774.1">
    <property type="nucleotide sequence ID" value="NZ_JALJEJ010000006.1"/>
</dbReference>
<comment type="caution">
    <text evidence="5">The sequence shown here is derived from an EMBL/GenBank/DDBJ whole genome shotgun (WGS) entry which is preliminary data.</text>
</comment>
<keyword evidence="1 2" id="KW-0238">DNA-binding</keyword>
<keyword evidence="3" id="KW-1133">Transmembrane helix</keyword>
<dbReference type="EMBL" id="JALJEJ010000006">
    <property type="protein sequence ID" value="MCJ8210828.1"/>
    <property type="molecule type" value="Genomic_DNA"/>
</dbReference>